<keyword evidence="12" id="KW-0325">Glycoprotein</keyword>
<evidence type="ECO:0000256" key="3">
    <source>
        <dbReference type="ARBA" id="ARBA00007477"/>
    </source>
</evidence>
<evidence type="ECO:0000256" key="2">
    <source>
        <dbReference type="ARBA" id="ARBA00004922"/>
    </source>
</evidence>
<evidence type="ECO:0000256" key="4">
    <source>
        <dbReference type="ARBA" id="ARBA00012671"/>
    </source>
</evidence>
<keyword evidence="8" id="KW-0735">Signal-anchor</keyword>
<keyword evidence="5" id="KW-0328">Glycosyltransferase</keyword>
<dbReference type="PANTHER" id="PTHR15075">
    <property type="entry name" value="ALPHA-MANNOSIDE BETA-1,6-N-ACETYLGLUCOSAMINYLTRANSFERASE"/>
    <property type="match status" value="1"/>
</dbReference>
<evidence type="ECO:0000256" key="12">
    <source>
        <dbReference type="ARBA" id="ARBA00023180"/>
    </source>
</evidence>
<keyword evidence="7 14" id="KW-0812">Transmembrane</keyword>
<sequence length="624" mass="72087">MKRVTYVCLAFTSLLLQCYFLLLLQKQSVYIRKLHEAQPEDVIAVKGQPNTAVSLKVQSSKLPVPHDVTQQLTTPVLDKNCTVPDDWLYPLCAYKVTWLQNFWKTNRKCYVDRHGMDPFDICSVLEFLSEVEAWCPIMPWRKHVYSNPSGDKVQKEQVPIRTELDELFQKNLNHSKYLWMRERITRLWPDWTMAAKTLQAESPILRNRQSKKIFLFMGTYSIQVDWLANAYKGVPLGEMVQWSDLIASLYALGHDITISAEQPSMKKILNAPSVKGCGRRLRQKEFDLIFTDYIGAWLLGRHLGPTFSHYRCRLRILDSFGTDPEFNYAEYKHAAKFKSGWGKADVHVRQMMTMFPHSPDNLFLGFVVDKATNEDAEDIPDKETKSNKPIGVLYAKDAMYLQGRRPYLDILNKYLEIHATIANEKNVNLRTLNNAKPYFFLNEMNKKRTGNVLHCILVSVVLLFFFFGFIALTRFLSREINASYSLPAFVFDNVARLAPIVQKVDHTIHWLNLCLMDGAIGFPNTYPLERDLSLCSCCSCHDLAIISTRLNEMLHFFNRIGITCKTHAREETLVEPSYNPSDQTCTIQAMSLIFSCVAKDLARRRLCPCRDYQPEQVAFCKNCR</sequence>
<evidence type="ECO:0000256" key="9">
    <source>
        <dbReference type="ARBA" id="ARBA00022989"/>
    </source>
</evidence>
<comment type="subcellular location">
    <subcellularLocation>
        <location evidence="1">Golgi apparatus membrane</location>
        <topology evidence="1">Single-pass type II membrane protein</topology>
    </subcellularLocation>
</comment>
<keyword evidence="11 14" id="KW-0472">Membrane</keyword>
<dbReference type="EC" id="2.4.1.155" evidence="4"/>
<keyword evidence="6" id="KW-0808">Transferase</keyword>
<evidence type="ECO:0000313" key="16">
    <source>
        <dbReference type="EMBL" id="CAH3025888.1"/>
    </source>
</evidence>
<proteinExistence type="inferred from homology"/>
<evidence type="ECO:0000256" key="14">
    <source>
        <dbReference type="SAM" id="Phobius"/>
    </source>
</evidence>
<evidence type="ECO:0000256" key="8">
    <source>
        <dbReference type="ARBA" id="ARBA00022968"/>
    </source>
</evidence>
<reference evidence="16 17" key="1">
    <citation type="submission" date="2022-05" db="EMBL/GenBank/DDBJ databases">
        <authorList>
            <consortium name="Genoscope - CEA"/>
            <person name="William W."/>
        </authorList>
    </citation>
    <scope>NUCLEOTIDE SEQUENCE [LARGE SCALE GENOMIC DNA]</scope>
</reference>
<feature type="domain" description="Glycosyltransferase family 18 catalytic" evidence="15">
    <location>
        <begin position="550"/>
        <end position="609"/>
    </location>
</feature>
<feature type="transmembrane region" description="Helical" evidence="14">
    <location>
        <begin position="6"/>
        <end position="24"/>
    </location>
</feature>
<dbReference type="Pfam" id="PF15024">
    <property type="entry name" value="Glyco_transf_18"/>
    <property type="match status" value="2"/>
</dbReference>
<gene>
    <name evidence="16" type="ORF">PEVE_00027441</name>
</gene>
<evidence type="ECO:0000313" key="17">
    <source>
        <dbReference type="Proteomes" id="UP001159427"/>
    </source>
</evidence>
<evidence type="ECO:0000256" key="5">
    <source>
        <dbReference type="ARBA" id="ARBA00022676"/>
    </source>
</evidence>
<dbReference type="PANTHER" id="PTHR15075:SF2">
    <property type="entry name" value="ALPHA-1,6-MANNOSYLGLYCOPROTEIN 6-BETA-N-ACETYLGLUCOSAMINYLTRANSFERASE"/>
    <property type="match status" value="1"/>
</dbReference>
<keyword evidence="17" id="KW-1185">Reference proteome</keyword>
<evidence type="ECO:0000256" key="6">
    <source>
        <dbReference type="ARBA" id="ARBA00022679"/>
    </source>
</evidence>
<comment type="similarity">
    <text evidence="3">Belongs to the glycosyltransferase 18 family.</text>
</comment>
<protein>
    <recommendedName>
        <fullName evidence="4">alpha-1,6-mannosyl-glycoprotein 6-beta-N-acetylglucosaminyltransferase</fullName>
        <ecNumber evidence="4">2.4.1.155</ecNumber>
    </recommendedName>
</protein>
<accession>A0ABN8MC05</accession>
<keyword evidence="9 14" id="KW-1133">Transmembrane helix</keyword>
<evidence type="ECO:0000256" key="11">
    <source>
        <dbReference type="ARBA" id="ARBA00023136"/>
    </source>
</evidence>
<evidence type="ECO:0000256" key="13">
    <source>
        <dbReference type="ARBA" id="ARBA00048243"/>
    </source>
</evidence>
<dbReference type="InterPro" id="IPR052105">
    <property type="entry name" value="MGAT5_Glycosyltransferase"/>
</dbReference>
<dbReference type="InterPro" id="IPR026116">
    <property type="entry name" value="GT18_cat"/>
</dbReference>
<feature type="transmembrane region" description="Helical" evidence="14">
    <location>
        <begin position="452"/>
        <end position="476"/>
    </location>
</feature>
<name>A0ABN8MC05_9CNID</name>
<dbReference type="EMBL" id="CALNXI010000377">
    <property type="protein sequence ID" value="CAH3025888.1"/>
    <property type="molecule type" value="Genomic_DNA"/>
</dbReference>
<comment type="caution">
    <text evidence="16">The sequence shown here is derived from an EMBL/GenBank/DDBJ whole genome shotgun (WGS) entry which is preliminary data.</text>
</comment>
<keyword evidence="10" id="KW-0333">Golgi apparatus</keyword>
<organism evidence="16 17">
    <name type="scientific">Porites evermanni</name>
    <dbReference type="NCBI Taxonomy" id="104178"/>
    <lineage>
        <taxon>Eukaryota</taxon>
        <taxon>Metazoa</taxon>
        <taxon>Cnidaria</taxon>
        <taxon>Anthozoa</taxon>
        <taxon>Hexacorallia</taxon>
        <taxon>Scleractinia</taxon>
        <taxon>Fungiina</taxon>
        <taxon>Poritidae</taxon>
        <taxon>Porites</taxon>
    </lineage>
</organism>
<evidence type="ECO:0000256" key="7">
    <source>
        <dbReference type="ARBA" id="ARBA00022692"/>
    </source>
</evidence>
<comment type="catalytic activity">
    <reaction evidence="13">
        <text>N(4)-{beta-D-GlcNAc-(1-&gt;2)-[beta-D-GlcNAc-(1-&gt;4)]-alpha-D-Man-(1-&gt;3)-[beta-D-GlcNAc-(1-&gt;2)-alpha-D-Man-(1-&gt;6)]-beta-D-Man-(1-&gt;4)-beta-D-GlcNAc-(1-&gt;4)-beta-D-GlcNAc}-L-asparaginyl-[protein] + UDP-N-acetyl-alpha-D-glucosamine = N(4)-{beta-D-GlcNAc-(1-&gt;2)-[beta-D-GlcNAc-(1-&gt;4)]-alpha-D-Man-(1-&gt;3)-[beta-D-GlcNAc-(1-&gt;2)-[beta-D-GlcNAc-(1-&gt;6)]-alpha-D-Man-(1-&gt;6)]-beta-D-Man-(1-&gt;4)-beta-D-GlcNAc-(1-&gt;4)-beta-D-GlcNAc}-L-asparaginyl-[protein] + UDP + H(+)</text>
        <dbReference type="Rhea" id="RHEA:16921"/>
        <dbReference type="Rhea" id="RHEA-COMP:14374"/>
        <dbReference type="Rhea" id="RHEA-COMP:14377"/>
        <dbReference type="ChEBI" id="CHEBI:15378"/>
        <dbReference type="ChEBI" id="CHEBI:57705"/>
        <dbReference type="ChEBI" id="CHEBI:58223"/>
        <dbReference type="ChEBI" id="CHEBI:139507"/>
        <dbReference type="ChEBI" id="CHEBI:139510"/>
        <dbReference type="EC" id="2.4.1.155"/>
    </reaction>
</comment>
<feature type="domain" description="Glycosyltransferase family 18 catalytic" evidence="15">
    <location>
        <begin position="109"/>
        <end position="433"/>
    </location>
</feature>
<evidence type="ECO:0000256" key="1">
    <source>
        <dbReference type="ARBA" id="ARBA00004323"/>
    </source>
</evidence>
<comment type="pathway">
    <text evidence="2">Protein modification; protein glycosylation.</text>
</comment>
<evidence type="ECO:0000259" key="15">
    <source>
        <dbReference type="Pfam" id="PF15024"/>
    </source>
</evidence>
<dbReference type="Proteomes" id="UP001159427">
    <property type="component" value="Unassembled WGS sequence"/>
</dbReference>
<evidence type="ECO:0000256" key="10">
    <source>
        <dbReference type="ARBA" id="ARBA00023034"/>
    </source>
</evidence>